<sequence length="69" mass="8177">MIEIKRKEGESPNAFMYRFTKKVQQSGVLKEAKRKRFHSRSQNKHARKQSALFRSAKKTEITRLKKIGK</sequence>
<proteinExistence type="inferred from homology"/>
<dbReference type="AlphaFoldDB" id="A0A1F8DTD0"/>
<dbReference type="InterPro" id="IPR001911">
    <property type="entry name" value="Ribosomal_bS21"/>
</dbReference>
<reference evidence="6 7" key="1">
    <citation type="journal article" date="2016" name="Nat. Commun.">
        <title>Thousands of microbial genomes shed light on interconnected biogeochemical processes in an aquifer system.</title>
        <authorList>
            <person name="Anantharaman K."/>
            <person name="Brown C.T."/>
            <person name="Hug L.A."/>
            <person name="Sharon I."/>
            <person name="Castelle C.J."/>
            <person name="Probst A.J."/>
            <person name="Thomas B.C."/>
            <person name="Singh A."/>
            <person name="Wilkins M.J."/>
            <person name="Karaoz U."/>
            <person name="Brodie E.L."/>
            <person name="Williams K.H."/>
            <person name="Hubbard S.S."/>
            <person name="Banfield J.F."/>
        </authorList>
    </citation>
    <scope>NUCLEOTIDE SEQUENCE [LARGE SCALE GENOMIC DNA]</scope>
</reference>
<evidence type="ECO:0000313" key="7">
    <source>
        <dbReference type="Proteomes" id="UP000177029"/>
    </source>
</evidence>
<dbReference type="GO" id="GO:1990904">
    <property type="term" value="C:ribonucleoprotein complex"/>
    <property type="evidence" value="ECO:0007669"/>
    <property type="project" value="UniProtKB-KW"/>
</dbReference>
<evidence type="ECO:0000256" key="3">
    <source>
        <dbReference type="ARBA" id="ARBA00023274"/>
    </source>
</evidence>
<dbReference type="GO" id="GO:0005840">
    <property type="term" value="C:ribosome"/>
    <property type="evidence" value="ECO:0007669"/>
    <property type="project" value="UniProtKB-KW"/>
</dbReference>
<dbReference type="Pfam" id="PF01165">
    <property type="entry name" value="Ribosomal_S21"/>
    <property type="match status" value="1"/>
</dbReference>
<dbReference type="Gene3D" id="1.20.5.1150">
    <property type="entry name" value="Ribosomal protein S8"/>
    <property type="match status" value="1"/>
</dbReference>
<evidence type="ECO:0000256" key="1">
    <source>
        <dbReference type="ARBA" id="ARBA00006640"/>
    </source>
</evidence>
<keyword evidence="3" id="KW-0687">Ribonucleoprotein</keyword>
<dbReference type="EMBL" id="MGIP01000005">
    <property type="protein sequence ID" value="OGM91893.1"/>
    <property type="molecule type" value="Genomic_DNA"/>
</dbReference>
<keyword evidence="2" id="KW-0689">Ribosomal protein</keyword>
<accession>A0A1F8DTD0</accession>
<dbReference type="STRING" id="1802555.A2755_00820"/>
<name>A0A1F8DTD0_9BACT</name>
<dbReference type="InterPro" id="IPR038380">
    <property type="entry name" value="Ribosomal_bS21_sf"/>
</dbReference>
<comment type="caution">
    <text evidence="6">The sequence shown here is derived from an EMBL/GenBank/DDBJ whole genome shotgun (WGS) entry which is preliminary data.</text>
</comment>
<evidence type="ECO:0000256" key="5">
    <source>
        <dbReference type="SAM" id="MobiDB-lite"/>
    </source>
</evidence>
<gene>
    <name evidence="6" type="ORF">A2755_00820</name>
</gene>
<feature type="region of interest" description="Disordered" evidence="5">
    <location>
        <begin position="28"/>
        <end position="69"/>
    </location>
</feature>
<protein>
    <recommendedName>
        <fullName evidence="4">Small ribosomal subunit protein bS21</fullName>
    </recommendedName>
</protein>
<organism evidence="6 7">
    <name type="scientific">Candidatus Wolfebacteria bacterium RIFCSPHIGHO2_01_FULL_48_22</name>
    <dbReference type="NCBI Taxonomy" id="1802555"/>
    <lineage>
        <taxon>Bacteria</taxon>
        <taxon>Candidatus Wolfeibacteriota</taxon>
    </lineage>
</organism>
<evidence type="ECO:0000313" key="6">
    <source>
        <dbReference type="EMBL" id="OGM91893.1"/>
    </source>
</evidence>
<feature type="compositionally biased region" description="Basic residues" evidence="5">
    <location>
        <begin position="32"/>
        <end position="48"/>
    </location>
</feature>
<dbReference type="GO" id="GO:0003735">
    <property type="term" value="F:structural constituent of ribosome"/>
    <property type="evidence" value="ECO:0007669"/>
    <property type="project" value="InterPro"/>
</dbReference>
<evidence type="ECO:0000256" key="4">
    <source>
        <dbReference type="ARBA" id="ARBA00035135"/>
    </source>
</evidence>
<evidence type="ECO:0000256" key="2">
    <source>
        <dbReference type="ARBA" id="ARBA00022980"/>
    </source>
</evidence>
<comment type="similarity">
    <text evidence="1">Belongs to the bacterial ribosomal protein bS21 family.</text>
</comment>
<dbReference type="Proteomes" id="UP000177029">
    <property type="component" value="Unassembled WGS sequence"/>
</dbReference>
<dbReference type="GO" id="GO:0006412">
    <property type="term" value="P:translation"/>
    <property type="evidence" value="ECO:0007669"/>
    <property type="project" value="InterPro"/>
</dbReference>